<organism evidence="3 4">
    <name type="scientific">Aeromicrobium alkaliterrae</name>
    <dbReference type="NCBI Taxonomy" id="302168"/>
    <lineage>
        <taxon>Bacteria</taxon>
        <taxon>Bacillati</taxon>
        <taxon>Actinomycetota</taxon>
        <taxon>Actinomycetes</taxon>
        <taxon>Propionibacteriales</taxon>
        <taxon>Nocardioidaceae</taxon>
        <taxon>Aeromicrobium</taxon>
    </lineage>
</organism>
<evidence type="ECO:0000313" key="3">
    <source>
        <dbReference type="EMBL" id="GAA1742974.1"/>
    </source>
</evidence>
<dbReference type="EMBL" id="BAAAME010000004">
    <property type="protein sequence ID" value="GAA1742974.1"/>
    <property type="molecule type" value="Genomic_DNA"/>
</dbReference>
<dbReference type="Gene3D" id="1.50.10.20">
    <property type="match status" value="1"/>
</dbReference>
<dbReference type="RefSeq" id="WP_344201794.1">
    <property type="nucleotide sequence ID" value="NZ_BAAAME010000004.1"/>
</dbReference>
<protein>
    <recommendedName>
        <fullName evidence="2">SLH domain-containing protein</fullName>
    </recommendedName>
</protein>
<dbReference type="PROSITE" id="PS51272">
    <property type="entry name" value="SLH"/>
    <property type="match status" value="3"/>
</dbReference>
<comment type="caution">
    <text evidence="3">The sequence shown here is derived from an EMBL/GenBank/DDBJ whole genome shotgun (WGS) entry which is preliminary data.</text>
</comment>
<dbReference type="PANTHER" id="PTHR43308">
    <property type="entry name" value="OUTER MEMBRANE PROTEIN ALPHA-RELATED"/>
    <property type="match status" value="1"/>
</dbReference>
<feature type="signal peptide" evidence="1">
    <location>
        <begin position="1"/>
        <end position="29"/>
    </location>
</feature>
<feature type="domain" description="SLH" evidence="2">
    <location>
        <begin position="444"/>
        <end position="507"/>
    </location>
</feature>
<reference evidence="3 4" key="1">
    <citation type="journal article" date="2019" name="Int. J. Syst. Evol. Microbiol.">
        <title>The Global Catalogue of Microorganisms (GCM) 10K type strain sequencing project: providing services to taxonomists for standard genome sequencing and annotation.</title>
        <authorList>
            <consortium name="The Broad Institute Genomics Platform"/>
            <consortium name="The Broad Institute Genome Sequencing Center for Infectious Disease"/>
            <person name="Wu L."/>
            <person name="Ma J."/>
        </authorList>
    </citation>
    <scope>NUCLEOTIDE SEQUENCE [LARGE SCALE GENOMIC DNA]</scope>
    <source>
        <strain evidence="3 4">JCM 13518</strain>
    </source>
</reference>
<name>A0ABN2JXX8_9ACTN</name>
<keyword evidence="4" id="KW-1185">Reference proteome</keyword>
<dbReference type="InterPro" id="IPR051465">
    <property type="entry name" value="Cell_Envelope_Struct_Comp"/>
</dbReference>
<feature type="domain" description="SLH" evidence="2">
    <location>
        <begin position="508"/>
        <end position="569"/>
    </location>
</feature>
<dbReference type="Pfam" id="PF00395">
    <property type="entry name" value="SLH"/>
    <property type="match status" value="3"/>
</dbReference>
<sequence>MSRSTRLLGLGAAAAVLAPLALVAPAAVAATPADSQPSVSAGDWLAGEVVAGTGPQAGQGFLLSAYSGNNPDFGIAADAIVSFDHQEAHPEAVTALTAGLEANYEGYVNPTFPAPPEGQAQEQGTFLNAGTLAKTVLAATVTGSATDFGGENLLAQLEGTLASNGQALNQGGSQQGKGSVFNQTYAVEALAENGSASTTAAAEALVNAQCDDGGFPFAFPTGPEDCFSDVDTTARAVIALAAAQNNIGNAQGFASDATDWLGSQQQADGSFGFEFPAGTFNPSASSTLLAAQAFEAFTTSSELAPDRRATRAAGFVRTLQLDSVSGAGSLAGDVGAILSTQEDFNGATEAGSLSAFERTGATFAAAQAYGGLAVLDGTTEFSDTPTTATFFTEIAWLSSRGITTGYAEANGSTSFRGSQPVLREQMAAFLYRYDNEGTNPPAGAPNATFSDAVNNTFSKHIAWLASEGITTGYADNTFRPSAPVLREQMAAFLYRLAGSPTFTAPATSPFTDVPTTATFYKQITWLDAVGVTTGYEGPNGTRTFRGSDPVLREQMAAFLYRFYVNTLVG</sequence>
<dbReference type="InterPro" id="IPR008930">
    <property type="entry name" value="Terpenoid_cyclase/PrenylTrfase"/>
</dbReference>
<dbReference type="SUPFAM" id="SSF48239">
    <property type="entry name" value="Terpenoid cyclases/Protein prenyltransferases"/>
    <property type="match status" value="1"/>
</dbReference>
<keyword evidence="1" id="KW-0732">Signal</keyword>
<evidence type="ECO:0000259" key="2">
    <source>
        <dbReference type="PROSITE" id="PS51272"/>
    </source>
</evidence>
<evidence type="ECO:0000256" key="1">
    <source>
        <dbReference type="SAM" id="SignalP"/>
    </source>
</evidence>
<feature type="chain" id="PRO_5045114860" description="SLH domain-containing protein" evidence="1">
    <location>
        <begin position="30"/>
        <end position="569"/>
    </location>
</feature>
<evidence type="ECO:0000313" key="4">
    <source>
        <dbReference type="Proteomes" id="UP001501057"/>
    </source>
</evidence>
<dbReference type="Proteomes" id="UP001501057">
    <property type="component" value="Unassembled WGS sequence"/>
</dbReference>
<feature type="domain" description="SLH" evidence="2">
    <location>
        <begin position="377"/>
        <end position="443"/>
    </location>
</feature>
<gene>
    <name evidence="3" type="ORF">GCM10009710_23830</name>
</gene>
<dbReference type="InterPro" id="IPR001119">
    <property type="entry name" value="SLH_dom"/>
</dbReference>
<accession>A0ABN2JXX8</accession>
<proteinExistence type="predicted"/>